<keyword evidence="12" id="KW-0175">Coiled coil</keyword>
<evidence type="ECO:0000256" key="12">
    <source>
        <dbReference type="SAM" id="Coils"/>
    </source>
</evidence>
<dbReference type="Pfam" id="PF02518">
    <property type="entry name" value="HATPase_c"/>
    <property type="match status" value="1"/>
</dbReference>
<feature type="domain" description="PAS" evidence="16">
    <location>
        <begin position="429"/>
        <end position="498"/>
    </location>
</feature>
<dbReference type="SUPFAM" id="SSF55785">
    <property type="entry name" value="PYP-like sensor domain (PAS domain)"/>
    <property type="match status" value="1"/>
</dbReference>
<dbReference type="CDD" id="cd06225">
    <property type="entry name" value="HAMP"/>
    <property type="match status" value="1"/>
</dbReference>
<dbReference type="NCBIfam" id="TIGR00229">
    <property type="entry name" value="sensory_box"/>
    <property type="match status" value="1"/>
</dbReference>
<evidence type="ECO:0000256" key="3">
    <source>
        <dbReference type="ARBA" id="ARBA00012438"/>
    </source>
</evidence>
<feature type="modified residue" description="4-aspartylphosphate" evidence="11">
    <location>
        <position position="860"/>
    </location>
</feature>
<dbReference type="Gene3D" id="3.30.450.20">
    <property type="entry name" value="PAS domain"/>
    <property type="match status" value="3"/>
</dbReference>
<keyword evidence="4" id="KW-1003">Cell membrane</keyword>
<comment type="subcellular location">
    <subcellularLocation>
        <location evidence="2">Cell membrane</location>
        <topology evidence="2">Multi-pass membrane protein</topology>
    </subcellularLocation>
</comment>
<keyword evidence="5 11" id="KW-0597">Phosphoprotein</keyword>
<dbReference type="InterPro" id="IPR003660">
    <property type="entry name" value="HAMP_dom"/>
</dbReference>
<dbReference type="SMART" id="SM01049">
    <property type="entry name" value="Cache_2"/>
    <property type="match status" value="2"/>
</dbReference>
<dbReference type="SUPFAM" id="SSF52172">
    <property type="entry name" value="CheY-like"/>
    <property type="match status" value="1"/>
</dbReference>
<dbReference type="InterPro" id="IPR000700">
    <property type="entry name" value="PAS-assoc_C"/>
</dbReference>
<dbReference type="CDD" id="cd00130">
    <property type="entry name" value="PAS"/>
    <property type="match status" value="1"/>
</dbReference>
<feature type="domain" description="Response regulatory" evidence="15">
    <location>
        <begin position="810"/>
        <end position="921"/>
    </location>
</feature>
<evidence type="ECO:0000256" key="2">
    <source>
        <dbReference type="ARBA" id="ARBA00004651"/>
    </source>
</evidence>
<dbReference type="SMART" id="SM00387">
    <property type="entry name" value="HATPase_c"/>
    <property type="match status" value="1"/>
</dbReference>
<dbReference type="InterPro" id="IPR004358">
    <property type="entry name" value="Sig_transdc_His_kin-like_C"/>
</dbReference>
<evidence type="ECO:0000256" key="9">
    <source>
        <dbReference type="ARBA" id="ARBA00022989"/>
    </source>
</evidence>
<dbReference type="SMART" id="SM00091">
    <property type="entry name" value="PAS"/>
    <property type="match status" value="1"/>
</dbReference>
<proteinExistence type="predicted"/>
<evidence type="ECO:0000256" key="11">
    <source>
        <dbReference type="PROSITE-ProRule" id="PRU00169"/>
    </source>
</evidence>
<dbReference type="Pfam" id="PF08269">
    <property type="entry name" value="dCache_2"/>
    <property type="match status" value="1"/>
</dbReference>
<dbReference type="InterPro" id="IPR011006">
    <property type="entry name" value="CheY-like_superfamily"/>
</dbReference>
<evidence type="ECO:0000313" key="19">
    <source>
        <dbReference type="EMBL" id="MCA6064531.1"/>
    </source>
</evidence>
<dbReference type="SUPFAM" id="SSF55874">
    <property type="entry name" value="ATPase domain of HSP90 chaperone/DNA topoisomerase II/histidine kinase"/>
    <property type="match status" value="1"/>
</dbReference>
<dbReference type="Pfam" id="PF08448">
    <property type="entry name" value="PAS_4"/>
    <property type="match status" value="1"/>
</dbReference>
<dbReference type="InterPro" id="IPR036890">
    <property type="entry name" value="HATPase_C_sf"/>
</dbReference>
<comment type="caution">
    <text evidence="19">The sequence shown here is derived from an EMBL/GenBank/DDBJ whole genome shotgun (WGS) entry which is preliminary data.</text>
</comment>
<keyword evidence="7 13" id="KW-0812">Transmembrane</keyword>
<evidence type="ECO:0000259" key="15">
    <source>
        <dbReference type="PROSITE" id="PS50110"/>
    </source>
</evidence>
<accession>A0ABS7ZVU4</accession>
<dbReference type="Pfam" id="PF00672">
    <property type="entry name" value="HAMP"/>
    <property type="match status" value="1"/>
</dbReference>
<evidence type="ECO:0000259" key="16">
    <source>
        <dbReference type="PROSITE" id="PS50112"/>
    </source>
</evidence>
<evidence type="ECO:0000313" key="20">
    <source>
        <dbReference type="Proteomes" id="UP000714380"/>
    </source>
</evidence>
<evidence type="ECO:0000256" key="6">
    <source>
        <dbReference type="ARBA" id="ARBA00022679"/>
    </source>
</evidence>
<dbReference type="PANTHER" id="PTHR43065">
    <property type="entry name" value="SENSOR HISTIDINE KINASE"/>
    <property type="match status" value="1"/>
</dbReference>
<keyword evidence="8" id="KW-0418">Kinase</keyword>
<dbReference type="Gene3D" id="1.10.287.130">
    <property type="match status" value="1"/>
</dbReference>
<protein>
    <recommendedName>
        <fullName evidence="3">histidine kinase</fullName>
        <ecNumber evidence="3">2.7.13.3</ecNumber>
    </recommendedName>
</protein>
<gene>
    <name evidence="19" type="ORF">I9W95_13025</name>
</gene>
<dbReference type="InterPro" id="IPR000014">
    <property type="entry name" value="PAS"/>
</dbReference>
<dbReference type="EMBL" id="JAEDAH010000088">
    <property type="protein sequence ID" value="MCA6064531.1"/>
    <property type="molecule type" value="Genomic_DNA"/>
</dbReference>
<dbReference type="InterPro" id="IPR003594">
    <property type="entry name" value="HATPase_dom"/>
</dbReference>
<dbReference type="PROSITE" id="PS50110">
    <property type="entry name" value="RESPONSE_REGULATORY"/>
    <property type="match status" value="1"/>
</dbReference>
<dbReference type="PROSITE" id="PS50113">
    <property type="entry name" value="PAC"/>
    <property type="match status" value="1"/>
</dbReference>
<feature type="domain" description="HAMP" evidence="18">
    <location>
        <begin position="361"/>
        <end position="413"/>
    </location>
</feature>
<dbReference type="PROSITE" id="PS50109">
    <property type="entry name" value="HIS_KIN"/>
    <property type="match status" value="1"/>
</dbReference>
<evidence type="ECO:0000256" key="10">
    <source>
        <dbReference type="ARBA" id="ARBA00023136"/>
    </source>
</evidence>
<dbReference type="PANTHER" id="PTHR43065:SF42">
    <property type="entry name" value="TWO-COMPONENT SENSOR PPRA"/>
    <property type="match status" value="1"/>
</dbReference>
<keyword evidence="10 13" id="KW-0472">Membrane</keyword>
<dbReference type="Pfam" id="PF00512">
    <property type="entry name" value="HisKA"/>
    <property type="match status" value="1"/>
</dbReference>
<dbReference type="InterPro" id="IPR013656">
    <property type="entry name" value="PAS_4"/>
</dbReference>
<evidence type="ECO:0000259" key="18">
    <source>
        <dbReference type="PROSITE" id="PS50885"/>
    </source>
</evidence>
<feature type="transmembrane region" description="Helical" evidence="13">
    <location>
        <begin position="6"/>
        <end position="28"/>
    </location>
</feature>
<dbReference type="InterPro" id="IPR033480">
    <property type="entry name" value="sCache_2"/>
</dbReference>
<dbReference type="Proteomes" id="UP000714380">
    <property type="component" value="Unassembled WGS sequence"/>
</dbReference>
<feature type="domain" description="Histidine kinase" evidence="14">
    <location>
        <begin position="564"/>
        <end position="784"/>
    </location>
</feature>
<dbReference type="SMART" id="SM00448">
    <property type="entry name" value="REC"/>
    <property type="match status" value="1"/>
</dbReference>
<dbReference type="Gene3D" id="3.40.50.2300">
    <property type="match status" value="1"/>
</dbReference>
<dbReference type="SMART" id="SM00388">
    <property type="entry name" value="HisKA"/>
    <property type="match status" value="1"/>
</dbReference>
<sequence length="932" mass="104896">MKSTRLVTRFFGVIMMIVAVIFITVYFYSVPLVQNEVYAIEKNSARLALNNVFQLANKMYANMEGYRQQAVDSHKERLRNVIDMAEAHIHNRLQLAVRQGLSQQSALNDILRDLQSFRYGRDGYLWVADKNTMLLSHPDPTFSGRPLKDVPDQARAVVLENMVLEAIEAGDGFYEYRWQRLDEGEPIDKLSYLKYFPQWGFLIGTGLYLDDLESEIQQRRQRAIDTMREAMNDIRVAKSGYLFIFDKSGHMIAHPNANIDDTNALDLIDPASGRPILEELIEVSDSNKELHYLWDRPSDPGNYIYEKISVVRSLQGFDWYICSSVYVDELQRSSLQLGQRILAIGLFSIMLAAVLGILFVNRIVQPIKQLALTAERVNNGDLRAESGIRRDDEVGTLAHVFDTMVRQLRRNITNLDRRVRERTEELAQMEERQRLILDALPAQIAYLDNQLTYIFVNQGYADLFGGDKSQVTGKRLADLSPHMLRDIQQEVDRCLAGEEVHYEYRFQLHGREIITRRLLLPDLNSDGEVIGLLNLSMDITNEKEAERRLMEAQRMSAAGQLAGGLAHDFNNLLSIIQGNLMVLRERQQHDDTQQAFIAPAIRATQRGAELTSRLLTFSRNQQLTPGNTDLEQLMKDCIDLISSSLPKNIQLHYQVDTHQPLFVDVAQLENALVNLALNARDAMPDGGDISFSVSQRSISYLRLDEQVAPGDYIEISVEDSGSGFSAEALNQAYEPFFTTKSRGKGSGLGLSMVYGFIKQSRGYIQLSNRAQGGACVQILLPADSIPAKNELSTSSQQQPEPTMDFGGGQLILLAEDEDDLRELIRHQLTDLGFRVLDASDADEAQQLIASVDAIDGLVSDIDMPGKLSGFELAHLFKQGKPQGFTLLISGNPDYSSDDATIPLLRKPFTCEALASALQHLSHEPQSGEQNEQ</sequence>
<dbReference type="InterPro" id="IPR003661">
    <property type="entry name" value="HisK_dim/P_dom"/>
</dbReference>
<feature type="domain" description="PAC" evidence="17">
    <location>
        <begin position="498"/>
        <end position="551"/>
    </location>
</feature>
<comment type="catalytic activity">
    <reaction evidence="1">
        <text>ATP + protein L-histidine = ADP + protein N-phospho-L-histidine.</text>
        <dbReference type="EC" id="2.7.13.3"/>
    </reaction>
</comment>
<organism evidence="19 20">
    <name type="scientific">Thalassolituus marinus</name>
    <dbReference type="NCBI Taxonomy" id="671053"/>
    <lineage>
        <taxon>Bacteria</taxon>
        <taxon>Pseudomonadati</taxon>
        <taxon>Pseudomonadota</taxon>
        <taxon>Gammaproteobacteria</taxon>
        <taxon>Oceanospirillales</taxon>
        <taxon>Oceanospirillaceae</taxon>
        <taxon>Thalassolituus</taxon>
    </lineage>
</organism>
<evidence type="ECO:0000256" key="5">
    <source>
        <dbReference type="ARBA" id="ARBA00022553"/>
    </source>
</evidence>
<dbReference type="PROSITE" id="PS50112">
    <property type="entry name" value="PAS"/>
    <property type="match status" value="1"/>
</dbReference>
<keyword evidence="6" id="KW-0808">Transferase</keyword>
<evidence type="ECO:0000256" key="7">
    <source>
        <dbReference type="ARBA" id="ARBA00022692"/>
    </source>
</evidence>
<dbReference type="InterPro" id="IPR035965">
    <property type="entry name" value="PAS-like_dom_sf"/>
</dbReference>
<dbReference type="RefSeq" id="WP_225675597.1">
    <property type="nucleotide sequence ID" value="NZ_JAEDAH010000088.1"/>
</dbReference>
<name>A0ABS7ZVU4_9GAMM</name>
<keyword evidence="20" id="KW-1185">Reference proteome</keyword>
<dbReference type="EC" id="2.7.13.3" evidence="3"/>
<evidence type="ECO:0000256" key="1">
    <source>
        <dbReference type="ARBA" id="ARBA00000085"/>
    </source>
</evidence>
<dbReference type="SMART" id="SM00304">
    <property type="entry name" value="HAMP"/>
    <property type="match status" value="1"/>
</dbReference>
<keyword evidence="9 13" id="KW-1133">Transmembrane helix</keyword>
<feature type="transmembrane region" description="Helical" evidence="13">
    <location>
        <begin position="341"/>
        <end position="360"/>
    </location>
</feature>
<dbReference type="CDD" id="cd12912">
    <property type="entry name" value="PDC2_MCP_like"/>
    <property type="match status" value="1"/>
</dbReference>
<dbReference type="PROSITE" id="PS50885">
    <property type="entry name" value="HAMP"/>
    <property type="match status" value="1"/>
</dbReference>
<dbReference type="CDD" id="cd00082">
    <property type="entry name" value="HisKA"/>
    <property type="match status" value="1"/>
</dbReference>
<evidence type="ECO:0000259" key="17">
    <source>
        <dbReference type="PROSITE" id="PS50113"/>
    </source>
</evidence>
<dbReference type="InterPro" id="IPR001789">
    <property type="entry name" value="Sig_transdc_resp-reg_receiver"/>
</dbReference>
<dbReference type="InterPro" id="IPR005467">
    <property type="entry name" value="His_kinase_dom"/>
</dbReference>
<reference evidence="19 20" key="1">
    <citation type="submission" date="2020-12" db="EMBL/GenBank/DDBJ databases">
        <title>Novel Thalassolituus-related marine hydrocarbonoclastic bacteria mediated algae-derived hydrocarbons mineralization in twilight zone of the northern South China Sea.</title>
        <authorList>
            <person name="Dong C."/>
        </authorList>
    </citation>
    <scope>NUCLEOTIDE SEQUENCE [LARGE SCALE GENOMIC DNA]</scope>
    <source>
        <strain evidence="19 20">IMCC1826</strain>
    </source>
</reference>
<dbReference type="Gene3D" id="3.30.565.10">
    <property type="entry name" value="Histidine kinase-like ATPase, C-terminal domain"/>
    <property type="match status" value="1"/>
</dbReference>
<evidence type="ECO:0000256" key="13">
    <source>
        <dbReference type="SAM" id="Phobius"/>
    </source>
</evidence>
<dbReference type="SUPFAM" id="SSF158472">
    <property type="entry name" value="HAMP domain-like"/>
    <property type="match status" value="1"/>
</dbReference>
<evidence type="ECO:0000256" key="8">
    <source>
        <dbReference type="ARBA" id="ARBA00022777"/>
    </source>
</evidence>
<dbReference type="InterPro" id="IPR004010">
    <property type="entry name" value="Double_Cache_2"/>
</dbReference>
<dbReference type="Pfam" id="PF00072">
    <property type="entry name" value="Response_reg"/>
    <property type="match status" value="1"/>
</dbReference>
<feature type="coiled-coil region" evidence="12">
    <location>
        <begin position="405"/>
        <end position="432"/>
    </location>
</feature>
<dbReference type="SUPFAM" id="SSF47384">
    <property type="entry name" value="Homodimeric domain of signal transducing histidine kinase"/>
    <property type="match status" value="1"/>
</dbReference>
<dbReference type="InterPro" id="IPR036097">
    <property type="entry name" value="HisK_dim/P_sf"/>
</dbReference>
<evidence type="ECO:0000256" key="4">
    <source>
        <dbReference type="ARBA" id="ARBA00022475"/>
    </source>
</evidence>
<dbReference type="PRINTS" id="PR00344">
    <property type="entry name" value="BCTRLSENSOR"/>
</dbReference>
<evidence type="ECO:0000259" key="14">
    <source>
        <dbReference type="PROSITE" id="PS50109"/>
    </source>
</evidence>
<dbReference type="Gene3D" id="6.10.340.10">
    <property type="match status" value="1"/>
</dbReference>